<keyword evidence="5" id="KW-0325">Glycoprotein</keyword>
<evidence type="ECO:0000256" key="6">
    <source>
        <dbReference type="SAM" id="Phobius"/>
    </source>
</evidence>
<evidence type="ECO:0000256" key="5">
    <source>
        <dbReference type="ARBA" id="ARBA00023180"/>
    </source>
</evidence>
<reference evidence="8" key="1">
    <citation type="submission" date="2023-05" db="EMBL/GenBank/DDBJ databases">
        <authorList>
            <person name="Stuckert A."/>
        </authorList>
    </citation>
    <scope>NUCLEOTIDE SEQUENCE</scope>
</reference>
<dbReference type="PANTHER" id="PTHR24253:SF159">
    <property type="entry name" value="SERINE PROTEASE 42"/>
    <property type="match status" value="1"/>
</dbReference>
<dbReference type="Pfam" id="PF00089">
    <property type="entry name" value="Trypsin"/>
    <property type="match status" value="1"/>
</dbReference>
<evidence type="ECO:0000256" key="4">
    <source>
        <dbReference type="ARBA" id="ARBA00023157"/>
    </source>
</evidence>
<keyword evidence="4" id="KW-1015">Disulfide bond</keyword>
<keyword evidence="6" id="KW-1133">Transmembrane helix</keyword>
<name>A0ABN9E9R2_9NEOB</name>
<gene>
    <name evidence="8" type="ORF">SPARVUS_LOCUS9341585</name>
</gene>
<keyword evidence="2" id="KW-0732">Signal</keyword>
<evidence type="ECO:0000313" key="8">
    <source>
        <dbReference type="EMBL" id="CAI9580740.1"/>
    </source>
</evidence>
<protein>
    <recommendedName>
        <fullName evidence="7">Peptidase S1 domain-containing protein</fullName>
    </recommendedName>
</protein>
<keyword evidence="9" id="KW-1185">Reference proteome</keyword>
<dbReference type="PANTHER" id="PTHR24253">
    <property type="entry name" value="TRANSMEMBRANE PROTEASE SERINE"/>
    <property type="match status" value="1"/>
</dbReference>
<evidence type="ECO:0000256" key="2">
    <source>
        <dbReference type="ARBA" id="ARBA00022729"/>
    </source>
</evidence>
<dbReference type="InterPro" id="IPR009003">
    <property type="entry name" value="Peptidase_S1_PA"/>
</dbReference>
<keyword evidence="3" id="KW-0378">Hydrolase</keyword>
<dbReference type="PROSITE" id="PS50240">
    <property type="entry name" value="TRYPSIN_DOM"/>
    <property type="match status" value="1"/>
</dbReference>
<dbReference type="SUPFAM" id="SSF50494">
    <property type="entry name" value="Trypsin-like serine proteases"/>
    <property type="match status" value="1"/>
</dbReference>
<dbReference type="SMART" id="SM00020">
    <property type="entry name" value="Tryp_SPc"/>
    <property type="match status" value="1"/>
</dbReference>
<sequence>MECWVTGWGTRSSGGSLVSLGALQEVMVPLIDRNTCQVMYHNGGSTSNIQYDQICAGYKDGYKDSCQGDSGGPLVCKVWGVWYQAGVVSWGYGCAKRYYPGVYTLLTTYESWISSHLDLTISNVLNITPPILECGGDFNIYGGSIHLLPFHWTILVIAALLSFFL</sequence>
<dbReference type="CDD" id="cd00190">
    <property type="entry name" value="Tryp_SPc"/>
    <property type="match status" value="1"/>
</dbReference>
<dbReference type="Gene3D" id="2.40.10.10">
    <property type="entry name" value="Trypsin-like serine proteases"/>
    <property type="match status" value="1"/>
</dbReference>
<keyword evidence="1" id="KW-0645">Protease</keyword>
<evidence type="ECO:0000313" key="9">
    <source>
        <dbReference type="Proteomes" id="UP001162483"/>
    </source>
</evidence>
<accession>A0ABN9E9R2</accession>
<dbReference type="InterPro" id="IPR043504">
    <property type="entry name" value="Peptidase_S1_PA_chymotrypsin"/>
</dbReference>
<organism evidence="8 9">
    <name type="scientific">Staurois parvus</name>
    <dbReference type="NCBI Taxonomy" id="386267"/>
    <lineage>
        <taxon>Eukaryota</taxon>
        <taxon>Metazoa</taxon>
        <taxon>Chordata</taxon>
        <taxon>Craniata</taxon>
        <taxon>Vertebrata</taxon>
        <taxon>Euteleostomi</taxon>
        <taxon>Amphibia</taxon>
        <taxon>Batrachia</taxon>
        <taxon>Anura</taxon>
        <taxon>Neobatrachia</taxon>
        <taxon>Ranoidea</taxon>
        <taxon>Ranidae</taxon>
        <taxon>Staurois</taxon>
    </lineage>
</organism>
<evidence type="ECO:0000259" key="7">
    <source>
        <dbReference type="PROSITE" id="PS50240"/>
    </source>
</evidence>
<dbReference type="Proteomes" id="UP001162483">
    <property type="component" value="Unassembled WGS sequence"/>
</dbReference>
<dbReference type="PROSITE" id="PS00135">
    <property type="entry name" value="TRYPSIN_SER"/>
    <property type="match status" value="1"/>
</dbReference>
<dbReference type="InterPro" id="IPR033116">
    <property type="entry name" value="TRYPSIN_SER"/>
</dbReference>
<keyword evidence="6" id="KW-0472">Membrane</keyword>
<dbReference type="EMBL" id="CATNWA010015213">
    <property type="protein sequence ID" value="CAI9580740.1"/>
    <property type="molecule type" value="Genomic_DNA"/>
</dbReference>
<feature type="domain" description="Peptidase S1" evidence="7">
    <location>
        <begin position="1"/>
        <end position="118"/>
    </location>
</feature>
<comment type="caution">
    <text evidence="8">The sequence shown here is derived from an EMBL/GenBank/DDBJ whole genome shotgun (WGS) entry which is preliminary data.</text>
</comment>
<proteinExistence type="predicted"/>
<dbReference type="InterPro" id="IPR001254">
    <property type="entry name" value="Trypsin_dom"/>
</dbReference>
<evidence type="ECO:0000256" key="1">
    <source>
        <dbReference type="ARBA" id="ARBA00022670"/>
    </source>
</evidence>
<feature type="transmembrane region" description="Helical" evidence="6">
    <location>
        <begin position="140"/>
        <end position="164"/>
    </location>
</feature>
<evidence type="ECO:0000256" key="3">
    <source>
        <dbReference type="ARBA" id="ARBA00022801"/>
    </source>
</evidence>
<keyword evidence="6" id="KW-0812">Transmembrane</keyword>